<keyword evidence="3" id="KW-1185">Reference proteome</keyword>
<dbReference type="Pfam" id="PF00535">
    <property type="entry name" value="Glycos_transf_2"/>
    <property type="match status" value="1"/>
</dbReference>
<gene>
    <name evidence="2" type="ORF">EDB95_0588</name>
</gene>
<proteinExistence type="predicted"/>
<organism evidence="2 3">
    <name type="scientific">Dinghuibacter silviterrae</name>
    <dbReference type="NCBI Taxonomy" id="1539049"/>
    <lineage>
        <taxon>Bacteria</taxon>
        <taxon>Pseudomonadati</taxon>
        <taxon>Bacteroidota</taxon>
        <taxon>Chitinophagia</taxon>
        <taxon>Chitinophagales</taxon>
        <taxon>Chitinophagaceae</taxon>
        <taxon>Dinghuibacter</taxon>
    </lineage>
</organism>
<dbReference type="PANTHER" id="PTHR43179">
    <property type="entry name" value="RHAMNOSYLTRANSFERASE WBBL"/>
    <property type="match status" value="1"/>
</dbReference>
<dbReference type="EMBL" id="SODV01000001">
    <property type="protein sequence ID" value="TDW99578.1"/>
    <property type="molecule type" value="Genomic_DNA"/>
</dbReference>
<dbReference type="PANTHER" id="PTHR43179:SF7">
    <property type="entry name" value="RHAMNOSYLTRANSFERASE WBBL"/>
    <property type="match status" value="1"/>
</dbReference>
<evidence type="ECO:0000313" key="3">
    <source>
        <dbReference type="Proteomes" id="UP000294498"/>
    </source>
</evidence>
<dbReference type="SUPFAM" id="SSF53448">
    <property type="entry name" value="Nucleotide-diphospho-sugar transferases"/>
    <property type="match status" value="1"/>
</dbReference>
<protein>
    <submittedName>
        <fullName evidence="2">GT2 family glycosyltransferase</fullName>
    </submittedName>
</protein>
<sequence>MELSVIIVSYNVKAYLEQCLYTLSRATRSLDAEIWVVDNASTDGTAAWLTAAWPQVRCLALDENIGYARANNLPLDNVRGKYILYLNPDTLLEEQGLRQCLAFLDTQTDAGALGVRMINGFGAFLRESKRGRSSVAASFFKMTGLADRFPKNRWFSSYYAGHIDDRETHAVPVLSGAFLMARTELIQGIGGFDERFFMFGEDIDLSYRIRKAGWQNYYYTGTTLIHFKGQSTQKDSDDYRRHFFGAMTLFVRKYYGGPLAFLYRGFIQAGILFQKARFRPPRSPHWTPDSARSSWLLVGSNRDLQAFLERYAHKDIFFMTLDSERSDLRDIRRHMGFDGSTPILFCIGDLAYGPVIKWMDREGWEAPCFFHHRDSGSIIGPDKEWPVPFSPRTL</sequence>
<dbReference type="Gene3D" id="3.90.550.10">
    <property type="entry name" value="Spore Coat Polysaccharide Biosynthesis Protein SpsA, Chain A"/>
    <property type="match status" value="1"/>
</dbReference>
<dbReference type="Proteomes" id="UP000294498">
    <property type="component" value="Unassembled WGS sequence"/>
</dbReference>
<reference evidence="2 3" key="1">
    <citation type="submission" date="2019-03" db="EMBL/GenBank/DDBJ databases">
        <title>Genomic Encyclopedia of Type Strains, Phase IV (KMG-IV): sequencing the most valuable type-strain genomes for metagenomic binning, comparative biology and taxonomic classification.</title>
        <authorList>
            <person name="Goeker M."/>
        </authorList>
    </citation>
    <scope>NUCLEOTIDE SEQUENCE [LARGE SCALE GENOMIC DNA]</scope>
    <source>
        <strain evidence="2 3">DSM 100059</strain>
    </source>
</reference>
<dbReference type="CDD" id="cd04186">
    <property type="entry name" value="GT_2_like_c"/>
    <property type="match status" value="1"/>
</dbReference>
<dbReference type="RefSeq" id="WP_133990395.1">
    <property type="nucleotide sequence ID" value="NZ_SODV01000001.1"/>
</dbReference>
<dbReference type="GO" id="GO:0016740">
    <property type="term" value="F:transferase activity"/>
    <property type="evidence" value="ECO:0007669"/>
    <property type="project" value="UniProtKB-KW"/>
</dbReference>
<evidence type="ECO:0000313" key="2">
    <source>
        <dbReference type="EMBL" id="TDW99578.1"/>
    </source>
</evidence>
<feature type="domain" description="Glycosyltransferase 2-like" evidence="1">
    <location>
        <begin position="4"/>
        <end position="185"/>
    </location>
</feature>
<name>A0A4R8DP33_9BACT</name>
<dbReference type="InterPro" id="IPR029044">
    <property type="entry name" value="Nucleotide-diphossugar_trans"/>
</dbReference>
<dbReference type="InterPro" id="IPR001173">
    <property type="entry name" value="Glyco_trans_2-like"/>
</dbReference>
<comment type="caution">
    <text evidence="2">The sequence shown here is derived from an EMBL/GenBank/DDBJ whole genome shotgun (WGS) entry which is preliminary data.</text>
</comment>
<dbReference type="OrthoDB" id="9771846at2"/>
<keyword evidence="2" id="KW-0808">Transferase</keyword>
<evidence type="ECO:0000259" key="1">
    <source>
        <dbReference type="Pfam" id="PF00535"/>
    </source>
</evidence>
<dbReference type="AlphaFoldDB" id="A0A4R8DP33"/>
<accession>A0A4R8DP33</accession>